<evidence type="ECO:0000313" key="1">
    <source>
        <dbReference type="EMBL" id="MBO2013086.1"/>
    </source>
</evidence>
<name>A0ABS3QPS1_9BACT</name>
<dbReference type="EMBL" id="JAGETZ010000026">
    <property type="protein sequence ID" value="MBO2013086.1"/>
    <property type="molecule type" value="Genomic_DNA"/>
</dbReference>
<dbReference type="RefSeq" id="WP_208178825.1">
    <property type="nucleotide sequence ID" value="NZ_JAGETZ010000026.1"/>
</dbReference>
<evidence type="ECO:0000313" key="2">
    <source>
        <dbReference type="Proteomes" id="UP000664369"/>
    </source>
</evidence>
<dbReference type="InterPro" id="IPR016776">
    <property type="entry name" value="ApeP-like_dehydratase"/>
</dbReference>
<proteinExistence type="predicted"/>
<comment type="caution">
    <text evidence="1">The sequence shown here is derived from an EMBL/GenBank/DDBJ whole genome shotgun (WGS) entry which is preliminary data.</text>
</comment>
<dbReference type="InterPro" id="IPR029069">
    <property type="entry name" value="HotDog_dom_sf"/>
</dbReference>
<dbReference type="Gene3D" id="3.10.129.10">
    <property type="entry name" value="Hotdog Thioesterase"/>
    <property type="match status" value="1"/>
</dbReference>
<protein>
    <recommendedName>
        <fullName evidence="3">3-hydroxylacyl-ACP dehydratase</fullName>
    </recommendedName>
</protein>
<reference evidence="1 2" key="1">
    <citation type="submission" date="2021-03" db="EMBL/GenBank/DDBJ databases">
        <authorList>
            <person name="Kim M.K."/>
        </authorList>
    </citation>
    <scope>NUCLEOTIDE SEQUENCE [LARGE SCALE GENOMIC DNA]</scope>
    <source>
        <strain evidence="1 2">BT442</strain>
    </source>
</reference>
<dbReference type="Proteomes" id="UP000664369">
    <property type="component" value="Unassembled WGS sequence"/>
</dbReference>
<organism evidence="1 2">
    <name type="scientific">Hymenobacter negativus</name>
    <dbReference type="NCBI Taxonomy" id="2795026"/>
    <lineage>
        <taxon>Bacteria</taxon>
        <taxon>Pseudomonadati</taxon>
        <taxon>Bacteroidota</taxon>
        <taxon>Cytophagia</taxon>
        <taxon>Cytophagales</taxon>
        <taxon>Hymenobacteraceae</taxon>
        <taxon>Hymenobacter</taxon>
    </lineage>
</organism>
<sequence>MSTTALFSSPGTEPAAGLPTAPCLLPAWAARPLVIAAEVEAYIPQQYPFALVDTLYHCQPGEAWAGLRVSPDNLLVQNGYLSEAGILESMAQAVALKAGYEAQDQAASPRVGFIAALKQVHLHALVPVGATLVTHVRIVLQALDVLVVRTTSGYDTTLVADGEMRLFLEPEPALDVAIKALFHADVPADHAHC</sequence>
<dbReference type="Pfam" id="PF22817">
    <property type="entry name" value="ApeP-like"/>
    <property type="match status" value="1"/>
</dbReference>
<dbReference type="SUPFAM" id="SSF54637">
    <property type="entry name" value="Thioesterase/thiol ester dehydrase-isomerase"/>
    <property type="match status" value="1"/>
</dbReference>
<evidence type="ECO:0008006" key="3">
    <source>
        <dbReference type="Google" id="ProtNLM"/>
    </source>
</evidence>
<keyword evidence="2" id="KW-1185">Reference proteome</keyword>
<gene>
    <name evidence="1" type="ORF">J4E00_28760</name>
</gene>
<accession>A0ABS3QPS1</accession>